<reference evidence="2" key="1">
    <citation type="submission" date="2016-10" db="EMBL/GenBank/DDBJ databases">
        <title>Comparative genomics uncovers the prolific and rare metabolic potential of the cyanobacterial genus Moorea.</title>
        <authorList>
            <person name="Leao T."/>
            <person name="Castelao G."/>
            <person name="Korobeynikov A."/>
            <person name="Monroe E.A."/>
            <person name="Podell S."/>
            <person name="Glukhov E."/>
            <person name="Allen E."/>
            <person name="Gerwick W.H."/>
            <person name="Gerwick L."/>
        </authorList>
    </citation>
    <scope>NUCLEOTIDE SEQUENCE [LARGE SCALE GENOMIC DNA]</scope>
    <source>
        <strain evidence="2">PAL-8-15-08-1</strain>
    </source>
</reference>
<dbReference type="STRING" id="1458985.BJP34_12935"/>
<dbReference type="KEGG" id="mpro:BJP34_12935"/>
<protein>
    <submittedName>
        <fullName evidence="1">Uncharacterized protein</fullName>
    </submittedName>
</protein>
<gene>
    <name evidence="1" type="ORF">BJP34_12935</name>
</gene>
<dbReference type="AlphaFoldDB" id="A0A1D8TRJ1"/>
<sequence length="67" mass="7787">MRLQFNALVHQLKSIQSIYCNDYFNPNLFSALHTKTYKIKIRSSCQEQRTGTVVKNNDNAPNRADKI</sequence>
<evidence type="ECO:0000313" key="1">
    <source>
        <dbReference type="EMBL" id="AOX00235.1"/>
    </source>
</evidence>
<dbReference type="Proteomes" id="UP000177870">
    <property type="component" value="Chromosome"/>
</dbReference>
<proteinExistence type="predicted"/>
<accession>A0A1D8TRJ1</accession>
<evidence type="ECO:0000313" key="2">
    <source>
        <dbReference type="Proteomes" id="UP000177870"/>
    </source>
</evidence>
<name>A0A1D8TRJ1_9CYAN</name>
<dbReference type="EMBL" id="CP017599">
    <property type="protein sequence ID" value="AOX00235.1"/>
    <property type="molecule type" value="Genomic_DNA"/>
</dbReference>
<organism evidence="1 2">
    <name type="scientific">Moorena producens PAL-8-15-08-1</name>
    <dbReference type="NCBI Taxonomy" id="1458985"/>
    <lineage>
        <taxon>Bacteria</taxon>
        <taxon>Bacillati</taxon>
        <taxon>Cyanobacteriota</taxon>
        <taxon>Cyanophyceae</taxon>
        <taxon>Coleofasciculales</taxon>
        <taxon>Coleofasciculaceae</taxon>
        <taxon>Moorena</taxon>
    </lineage>
</organism>